<evidence type="ECO:0000313" key="3">
    <source>
        <dbReference type="EMBL" id="QDS95203.1"/>
    </source>
</evidence>
<keyword evidence="1" id="KW-0175">Coiled coil</keyword>
<dbReference type="OrthoDB" id="226892at2"/>
<name>A0A517MK02_9BACT</name>
<evidence type="ECO:0000256" key="1">
    <source>
        <dbReference type="SAM" id="Coils"/>
    </source>
</evidence>
<protein>
    <recommendedName>
        <fullName evidence="5">TIGR03545 family protein</fullName>
    </recommendedName>
</protein>
<sequence>MIRWRFLIPRILIVVVVIALLRWSIGPIVQYASVQALEASVGARVDIASTTVGLFPPRLEYAGLQIGDPREGKSHTNAFQADLVSFELDGNALLKRRWVARSGRISGLKIGEGRDSSGHLEVPEVIEEPAGPSMLGQWLGGFTDQAVDGLESFGKDLETYQRSEEIRQRWEAEYASLKMRAESLEVEVRAIRDEAKGIDNPLRDLPRLQATIARAEAVRKELIAIRSKLDSLPQQVQVDWLAMEQAKQNDLNRVKEFVPQDFRDTDKIGPDLFKGIVQGQIDRVRSHLDTAREIAGWTITEPIDVERTRGDDIRLVAGPLPPSLLVQQCQIDGDLSINNEVYTMTGILENLTPQTERLTEPLRARMRLEGPRVVRVDFQRYFDEKRPKPRDVLTIHWPNLEVRPHHIGNSDDAQLAIRGGDLDLYVQIEAIGDEMHGKLISRQADTHLALETSAKISELAAVQSLQSRLSSIDRLEVQAEFSGTWSDLDMSLSTNLTGVLSEGMKEAFNVQIADAKQKLNTRIQVEHQQQMAKLQDLLGKQHMATRDILAKADLQIDELKSKLVSELPSASTYLGTLESKLRGLR</sequence>
<keyword evidence="2" id="KW-1133">Transmembrane helix</keyword>
<dbReference type="NCBIfam" id="TIGR03545">
    <property type="entry name" value="TIGR03545 family protein"/>
    <property type="match status" value="1"/>
</dbReference>
<dbReference type="RefSeq" id="WP_145353198.1">
    <property type="nucleotide sequence ID" value="NZ_CP036262.1"/>
</dbReference>
<keyword evidence="2" id="KW-0812">Transmembrane</keyword>
<feature type="transmembrane region" description="Helical" evidence="2">
    <location>
        <begin position="7"/>
        <end position="25"/>
    </location>
</feature>
<proteinExistence type="predicted"/>
<evidence type="ECO:0008006" key="5">
    <source>
        <dbReference type="Google" id="ProtNLM"/>
    </source>
</evidence>
<keyword evidence="2" id="KW-0472">Membrane</keyword>
<dbReference type="AlphaFoldDB" id="A0A517MK02"/>
<dbReference type="Proteomes" id="UP000320672">
    <property type="component" value="Chromosome"/>
</dbReference>
<dbReference type="EMBL" id="CP036262">
    <property type="protein sequence ID" value="QDS95203.1"/>
    <property type="molecule type" value="Genomic_DNA"/>
</dbReference>
<gene>
    <name evidence="3" type="ORF">FF011L_39960</name>
</gene>
<evidence type="ECO:0000256" key="2">
    <source>
        <dbReference type="SAM" id="Phobius"/>
    </source>
</evidence>
<reference evidence="3 4" key="1">
    <citation type="submission" date="2019-02" db="EMBL/GenBank/DDBJ databases">
        <title>Deep-cultivation of Planctomycetes and their phenomic and genomic characterization uncovers novel biology.</title>
        <authorList>
            <person name="Wiegand S."/>
            <person name="Jogler M."/>
            <person name="Boedeker C."/>
            <person name="Pinto D."/>
            <person name="Vollmers J."/>
            <person name="Rivas-Marin E."/>
            <person name="Kohn T."/>
            <person name="Peeters S.H."/>
            <person name="Heuer A."/>
            <person name="Rast P."/>
            <person name="Oberbeckmann S."/>
            <person name="Bunk B."/>
            <person name="Jeske O."/>
            <person name="Meyerdierks A."/>
            <person name="Storesund J.E."/>
            <person name="Kallscheuer N."/>
            <person name="Luecker S."/>
            <person name="Lage O.M."/>
            <person name="Pohl T."/>
            <person name="Merkel B.J."/>
            <person name="Hornburger P."/>
            <person name="Mueller R.-W."/>
            <person name="Bruemmer F."/>
            <person name="Labrenz M."/>
            <person name="Spormann A.M."/>
            <person name="Op den Camp H."/>
            <person name="Overmann J."/>
            <person name="Amann R."/>
            <person name="Jetten M.S.M."/>
            <person name="Mascher T."/>
            <person name="Medema M.H."/>
            <person name="Devos D.P."/>
            <person name="Kaster A.-K."/>
            <person name="Ovreas L."/>
            <person name="Rohde M."/>
            <person name="Galperin M.Y."/>
            <person name="Jogler C."/>
        </authorList>
    </citation>
    <scope>NUCLEOTIDE SEQUENCE [LARGE SCALE GENOMIC DNA]</scope>
    <source>
        <strain evidence="3 4">FF011L</strain>
    </source>
</reference>
<evidence type="ECO:0000313" key="4">
    <source>
        <dbReference type="Proteomes" id="UP000320672"/>
    </source>
</evidence>
<keyword evidence="4" id="KW-1185">Reference proteome</keyword>
<dbReference type="InterPro" id="IPR019934">
    <property type="entry name" value="CHP03545"/>
</dbReference>
<dbReference type="KEGG" id="rml:FF011L_39960"/>
<accession>A0A517MK02</accession>
<feature type="coiled-coil region" evidence="1">
    <location>
        <begin position="160"/>
        <end position="194"/>
    </location>
</feature>
<organism evidence="3 4">
    <name type="scientific">Roseimaritima multifibrata</name>
    <dbReference type="NCBI Taxonomy" id="1930274"/>
    <lineage>
        <taxon>Bacteria</taxon>
        <taxon>Pseudomonadati</taxon>
        <taxon>Planctomycetota</taxon>
        <taxon>Planctomycetia</taxon>
        <taxon>Pirellulales</taxon>
        <taxon>Pirellulaceae</taxon>
        <taxon>Roseimaritima</taxon>
    </lineage>
</organism>